<dbReference type="KEGG" id="llo:LLO_1868"/>
<comment type="similarity">
    <text evidence="2">Belongs to the autoinducer-2 exporter (AI-2E) (TC 2.A.86) family.</text>
</comment>
<dbReference type="eggNOG" id="COG0628">
    <property type="taxonomic scope" value="Bacteria"/>
</dbReference>
<feature type="transmembrane region" description="Helical" evidence="8">
    <location>
        <begin position="9"/>
        <end position="27"/>
    </location>
</feature>
<gene>
    <name evidence="9" type="ordered locus">LLO_1868</name>
</gene>
<accession>D3HTK4</accession>
<proteinExistence type="inferred from homology"/>
<keyword evidence="5 8" id="KW-0812">Transmembrane</keyword>
<name>D3HTK4_LEGLN</name>
<keyword evidence="4" id="KW-1003">Cell membrane</keyword>
<evidence type="ECO:0000313" key="9">
    <source>
        <dbReference type="EMBL" id="CBJ12246.1"/>
    </source>
</evidence>
<dbReference type="RefSeq" id="WP_012979186.1">
    <property type="nucleotide sequence ID" value="NC_013861.1"/>
</dbReference>
<comment type="subcellular location">
    <subcellularLocation>
        <location evidence="1">Cell membrane</location>
        <topology evidence="1">Multi-pass membrane protein</topology>
    </subcellularLocation>
</comment>
<evidence type="ECO:0000256" key="5">
    <source>
        <dbReference type="ARBA" id="ARBA00022692"/>
    </source>
</evidence>
<protein>
    <submittedName>
        <fullName evidence="9">Putative membrane protein</fullName>
    </submittedName>
</protein>
<dbReference type="OrthoDB" id="5792512at2"/>
<feature type="transmembrane region" description="Helical" evidence="8">
    <location>
        <begin position="262"/>
        <end position="278"/>
    </location>
</feature>
<feature type="transmembrane region" description="Helical" evidence="8">
    <location>
        <begin position="227"/>
        <end position="250"/>
    </location>
</feature>
<evidence type="ECO:0000256" key="8">
    <source>
        <dbReference type="SAM" id="Phobius"/>
    </source>
</evidence>
<dbReference type="HOGENOM" id="CLU_031275_0_2_6"/>
<evidence type="ECO:0000256" key="6">
    <source>
        <dbReference type="ARBA" id="ARBA00022989"/>
    </source>
</evidence>
<dbReference type="Pfam" id="PF01594">
    <property type="entry name" value="AI-2E_transport"/>
    <property type="match status" value="1"/>
</dbReference>
<sequence length="347" mass="38563">MMTSLSQKYFYFIANILLTGYILVISAPLFNPLLAALILALSLKPFATFLEKFKVPRLLASLVSVVTFIIVLAEVILFFQVQIRNIDFKLGHISQNMVSMPTYIQSSISNFFGISQEQQTSLLNELFTIIIKNSTVLFNHTLSFTTSLVASISIFIIALFFFLNYRKFFKKFLFKVVKEKYHSNLNRILTRILSVVSRYIFGLLLIILIVALLNTLGLWFLGVEHAILFGVLAAVLILIPYIGIFIGSLLPALFVLLTKGSFGYAFAVIFIFIIVQVLEGNFLTPNIVGSQVSVNPFAVILGLLIGGLLLGITGIMFALPVLAITKVICDEIKSLEPIGYLISNPKG</sequence>
<dbReference type="InterPro" id="IPR002549">
    <property type="entry name" value="AI-2E-like"/>
</dbReference>
<dbReference type="GeneID" id="40926091"/>
<dbReference type="AlphaFoldDB" id="D3HTK4"/>
<dbReference type="PANTHER" id="PTHR21716">
    <property type="entry name" value="TRANSMEMBRANE PROTEIN"/>
    <property type="match status" value="1"/>
</dbReference>
<evidence type="ECO:0000256" key="4">
    <source>
        <dbReference type="ARBA" id="ARBA00022475"/>
    </source>
</evidence>
<feature type="transmembrane region" description="Helical" evidence="8">
    <location>
        <begin position="142"/>
        <end position="165"/>
    </location>
</feature>
<dbReference type="STRING" id="661367.LLO_1868"/>
<keyword evidence="3" id="KW-0813">Transport</keyword>
<evidence type="ECO:0000256" key="1">
    <source>
        <dbReference type="ARBA" id="ARBA00004651"/>
    </source>
</evidence>
<evidence type="ECO:0000313" key="10">
    <source>
        <dbReference type="Proteomes" id="UP000001060"/>
    </source>
</evidence>
<keyword evidence="6 8" id="KW-1133">Transmembrane helix</keyword>
<evidence type="ECO:0000256" key="2">
    <source>
        <dbReference type="ARBA" id="ARBA00009773"/>
    </source>
</evidence>
<dbReference type="EMBL" id="FN650140">
    <property type="protein sequence ID" value="CBJ12246.1"/>
    <property type="molecule type" value="Genomic_DNA"/>
</dbReference>
<feature type="transmembrane region" description="Helical" evidence="8">
    <location>
        <begin position="58"/>
        <end position="79"/>
    </location>
</feature>
<feature type="transmembrane region" description="Helical" evidence="8">
    <location>
        <begin position="199"/>
        <end position="221"/>
    </location>
</feature>
<keyword evidence="10" id="KW-1185">Reference proteome</keyword>
<keyword evidence="7 8" id="KW-0472">Membrane</keyword>
<dbReference type="PANTHER" id="PTHR21716:SF53">
    <property type="entry name" value="PERMEASE PERM-RELATED"/>
    <property type="match status" value="1"/>
</dbReference>
<evidence type="ECO:0000256" key="3">
    <source>
        <dbReference type="ARBA" id="ARBA00022448"/>
    </source>
</evidence>
<dbReference type="Proteomes" id="UP000001060">
    <property type="component" value="Chromosome"/>
</dbReference>
<reference evidence="9 10" key="1">
    <citation type="journal article" date="2010" name="PLoS Genet.">
        <title>Analysis of the Legionella longbeachae genome and transcriptome uncovers unique strategies to cause Legionnaires' disease.</title>
        <authorList>
            <person name="Cazalet C."/>
            <person name="Gomez-Valero L."/>
            <person name="Rusniok C."/>
            <person name="Lomma M."/>
            <person name="Dervins-Ravault D."/>
            <person name="Newton H."/>
            <person name="Sansom F."/>
            <person name="Jarraud S."/>
            <person name="Zidane N."/>
            <person name="Ma L."/>
            <person name="Bouchier C."/>
            <person name="Etienne J."/>
            <person name="Hartland E."/>
            <person name="Buchrieser C."/>
        </authorList>
    </citation>
    <scope>NUCLEOTIDE SEQUENCE [LARGE SCALE GENOMIC DNA]</scope>
    <source>
        <strain evidence="9 10">NSW150</strain>
    </source>
</reference>
<dbReference type="GO" id="GO:0005886">
    <property type="term" value="C:plasma membrane"/>
    <property type="evidence" value="ECO:0007669"/>
    <property type="project" value="UniProtKB-SubCell"/>
</dbReference>
<organism evidence="9 10">
    <name type="scientific">Legionella longbeachae serogroup 1 (strain NSW150)</name>
    <dbReference type="NCBI Taxonomy" id="661367"/>
    <lineage>
        <taxon>Bacteria</taxon>
        <taxon>Pseudomonadati</taxon>
        <taxon>Pseudomonadota</taxon>
        <taxon>Gammaproteobacteria</taxon>
        <taxon>Legionellales</taxon>
        <taxon>Legionellaceae</taxon>
        <taxon>Legionella</taxon>
    </lineage>
</organism>
<feature type="transmembrane region" description="Helical" evidence="8">
    <location>
        <begin position="298"/>
        <end position="324"/>
    </location>
</feature>
<evidence type="ECO:0000256" key="7">
    <source>
        <dbReference type="ARBA" id="ARBA00023136"/>
    </source>
</evidence>